<dbReference type="Pfam" id="PF02518">
    <property type="entry name" value="HATPase_c"/>
    <property type="match status" value="1"/>
</dbReference>
<dbReference type="GO" id="GO:0016020">
    <property type="term" value="C:membrane"/>
    <property type="evidence" value="ECO:0007669"/>
    <property type="project" value="InterPro"/>
</dbReference>
<dbReference type="EC" id="2.7.13.3" evidence="2"/>
<reference evidence="12 13" key="1">
    <citation type="submission" date="2019-06" db="EMBL/GenBank/DDBJ databases">
        <title>Sequencing the genomes of 1000 actinobacteria strains.</title>
        <authorList>
            <person name="Klenk H.-P."/>
        </authorList>
    </citation>
    <scope>NUCLEOTIDE SEQUENCE [LARGE SCALE GENOMIC DNA]</scope>
    <source>
        <strain evidence="12 13">DSM 44826</strain>
    </source>
</reference>
<dbReference type="InterPro" id="IPR003594">
    <property type="entry name" value="HATPase_dom"/>
</dbReference>
<keyword evidence="4" id="KW-0808">Transferase</keyword>
<dbReference type="GO" id="GO:0005524">
    <property type="term" value="F:ATP binding"/>
    <property type="evidence" value="ECO:0007669"/>
    <property type="project" value="UniProtKB-KW"/>
</dbReference>
<keyword evidence="6 12" id="KW-0418">Kinase</keyword>
<comment type="catalytic activity">
    <reaction evidence="1">
        <text>ATP + protein L-histidine = ADP + protein N-phospho-L-histidine.</text>
        <dbReference type="EC" id="2.7.13.3"/>
    </reaction>
</comment>
<keyword evidence="9" id="KW-0812">Transmembrane</keyword>
<evidence type="ECO:0000256" key="6">
    <source>
        <dbReference type="ARBA" id="ARBA00022777"/>
    </source>
</evidence>
<dbReference type="Proteomes" id="UP000317940">
    <property type="component" value="Unassembled WGS sequence"/>
</dbReference>
<dbReference type="CDD" id="cd16917">
    <property type="entry name" value="HATPase_UhpB-NarQ-NarX-like"/>
    <property type="match status" value="1"/>
</dbReference>
<dbReference type="AlphaFoldDB" id="A0A561T7D0"/>
<keyword evidence="5" id="KW-0547">Nucleotide-binding</keyword>
<evidence type="ECO:0000256" key="4">
    <source>
        <dbReference type="ARBA" id="ARBA00022679"/>
    </source>
</evidence>
<keyword evidence="13" id="KW-1185">Reference proteome</keyword>
<dbReference type="Gene3D" id="3.30.565.10">
    <property type="entry name" value="Histidine kinase-like ATPase, C-terminal domain"/>
    <property type="match status" value="1"/>
</dbReference>
<keyword evidence="9" id="KW-0472">Membrane</keyword>
<gene>
    <name evidence="12" type="ORF">FHX73_14493</name>
</gene>
<evidence type="ECO:0000259" key="10">
    <source>
        <dbReference type="Pfam" id="PF02518"/>
    </source>
</evidence>
<dbReference type="OrthoDB" id="227596at2"/>
<evidence type="ECO:0000313" key="12">
    <source>
        <dbReference type="EMBL" id="TWF83010.1"/>
    </source>
</evidence>
<dbReference type="InterPro" id="IPR011712">
    <property type="entry name" value="Sig_transdc_His_kin_sub3_dim/P"/>
</dbReference>
<evidence type="ECO:0000259" key="11">
    <source>
        <dbReference type="Pfam" id="PF07730"/>
    </source>
</evidence>
<dbReference type="Gene3D" id="1.20.5.1930">
    <property type="match status" value="1"/>
</dbReference>
<keyword evidence="7" id="KW-0067">ATP-binding</keyword>
<protein>
    <recommendedName>
        <fullName evidence="2">histidine kinase</fullName>
        <ecNumber evidence="2">2.7.13.3</ecNumber>
    </recommendedName>
</protein>
<dbReference type="PANTHER" id="PTHR24421">
    <property type="entry name" value="NITRATE/NITRITE SENSOR PROTEIN NARX-RELATED"/>
    <property type="match status" value="1"/>
</dbReference>
<sequence>MANGVAVLVTAGVLIGLLLARSGGRRAAVAAATAGTASAALTGYGWWARPFGEADRLAGLAGMVELLALLGLVTIAARAERPGPAALAGAAAAFWPLRFVHQPGSWQNLELLGFGTGAAALAAVVGRYLAGLDQRRHREVAATRRDQRLELAHDLHDFVAHDVSGMVALAQAGAIVAQASPEQAAAVFARIEQAGRQALASLDRTVTLLRTEQPGPARGPQPGLADLRELTDRFTAAGPATAQLRLPAGPVDREAGATAYRIVAEALTNVRRHAPTARRVAVALEPVAAGLAVRVTDDGRAAAGRPGPRPGGGSGLAALAARVEALGGSFTAGRTAQGWQVSAVLPHGGAR</sequence>
<dbReference type="Pfam" id="PF07730">
    <property type="entry name" value="HisKA_3"/>
    <property type="match status" value="1"/>
</dbReference>
<evidence type="ECO:0000256" key="1">
    <source>
        <dbReference type="ARBA" id="ARBA00000085"/>
    </source>
</evidence>
<dbReference type="GO" id="GO:0046983">
    <property type="term" value="F:protein dimerization activity"/>
    <property type="evidence" value="ECO:0007669"/>
    <property type="project" value="InterPro"/>
</dbReference>
<dbReference type="SUPFAM" id="SSF55874">
    <property type="entry name" value="ATPase domain of HSP90 chaperone/DNA topoisomerase II/histidine kinase"/>
    <property type="match status" value="1"/>
</dbReference>
<keyword evidence="9" id="KW-1133">Transmembrane helix</keyword>
<accession>A0A561T7D0</accession>
<comment type="caution">
    <text evidence="12">The sequence shown here is derived from an EMBL/GenBank/DDBJ whole genome shotgun (WGS) entry which is preliminary data.</text>
</comment>
<evidence type="ECO:0000313" key="13">
    <source>
        <dbReference type="Proteomes" id="UP000317940"/>
    </source>
</evidence>
<dbReference type="PANTHER" id="PTHR24421:SF10">
    <property type="entry name" value="NITRATE_NITRITE SENSOR PROTEIN NARQ"/>
    <property type="match status" value="1"/>
</dbReference>
<evidence type="ECO:0000256" key="2">
    <source>
        <dbReference type="ARBA" id="ARBA00012438"/>
    </source>
</evidence>
<dbReference type="GO" id="GO:0000155">
    <property type="term" value="F:phosphorelay sensor kinase activity"/>
    <property type="evidence" value="ECO:0007669"/>
    <property type="project" value="InterPro"/>
</dbReference>
<proteinExistence type="predicted"/>
<feature type="domain" description="Signal transduction histidine kinase subgroup 3 dimerisation and phosphoacceptor" evidence="11">
    <location>
        <begin position="148"/>
        <end position="212"/>
    </location>
</feature>
<feature type="domain" description="Histidine kinase/HSP90-like ATPase" evidence="10">
    <location>
        <begin position="259"/>
        <end position="346"/>
    </location>
</feature>
<evidence type="ECO:0000256" key="7">
    <source>
        <dbReference type="ARBA" id="ARBA00022840"/>
    </source>
</evidence>
<dbReference type="InterPro" id="IPR036890">
    <property type="entry name" value="HATPase_C_sf"/>
</dbReference>
<evidence type="ECO:0000256" key="5">
    <source>
        <dbReference type="ARBA" id="ARBA00022741"/>
    </source>
</evidence>
<feature type="transmembrane region" description="Helical" evidence="9">
    <location>
        <begin position="56"/>
        <end position="76"/>
    </location>
</feature>
<evidence type="ECO:0000256" key="8">
    <source>
        <dbReference type="ARBA" id="ARBA00023012"/>
    </source>
</evidence>
<dbReference type="EMBL" id="VIWT01000004">
    <property type="protein sequence ID" value="TWF83010.1"/>
    <property type="molecule type" value="Genomic_DNA"/>
</dbReference>
<keyword evidence="8" id="KW-0902">Two-component regulatory system</keyword>
<keyword evidence="3" id="KW-0597">Phosphoprotein</keyword>
<evidence type="ECO:0000256" key="9">
    <source>
        <dbReference type="SAM" id="Phobius"/>
    </source>
</evidence>
<feature type="transmembrane region" description="Helical" evidence="9">
    <location>
        <begin position="111"/>
        <end position="130"/>
    </location>
</feature>
<dbReference type="RefSeq" id="WP_145910254.1">
    <property type="nucleotide sequence ID" value="NZ_BAAAMZ010000009.1"/>
</dbReference>
<evidence type="ECO:0000256" key="3">
    <source>
        <dbReference type="ARBA" id="ARBA00022553"/>
    </source>
</evidence>
<organism evidence="12 13">
    <name type="scientific">Kitasatospora viridis</name>
    <dbReference type="NCBI Taxonomy" id="281105"/>
    <lineage>
        <taxon>Bacteria</taxon>
        <taxon>Bacillati</taxon>
        <taxon>Actinomycetota</taxon>
        <taxon>Actinomycetes</taxon>
        <taxon>Kitasatosporales</taxon>
        <taxon>Streptomycetaceae</taxon>
        <taxon>Kitasatospora</taxon>
    </lineage>
</organism>
<dbReference type="InterPro" id="IPR050482">
    <property type="entry name" value="Sensor_HK_TwoCompSys"/>
</dbReference>
<feature type="transmembrane region" description="Helical" evidence="9">
    <location>
        <begin position="83"/>
        <end position="99"/>
    </location>
</feature>
<name>A0A561T7D0_9ACTN</name>